<evidence type="ECO:0000313" key="2">
    <source>
        <dbReference type="EMBL" id="RQW74135.1"/>
    </source>
</evidence>
<organism evidence="2 3">
    <name type="scientific">Lysinibacillus composti</name>
    <dbReference type="NCBI Taxonomy" id="720633"/>
    <lineage>
        <taxon>Bacteria</taxon>
        <taxon>Bacillati</taxon>
        <taxon>Bacillota</taxon>
        <taxon>Bacilli</taxon>
        <taxon>Bacillales</taxon>
        <taxon>Bacillaceae</taxon>
        <taxon>Lysinibacillus</taxon>
    </lineage>
</organism>
<keyword evidence="1" id="KW-1133">Transmembrane helix</keyword>
<accession>A0A3N9UCY9</accession>
<keyword evidence="3" id="KW-1185">Reference proteome</keyword>
<evidence type="ECO:0000256" key="1">
    <source>
        <dbReference type="SAM" id="Phobius"/>
    </source>
</evidence>
<name>A0A3N9UCY9_9BACI</name>
<evidence type="ECO:0000313" key="3">
    <source>
        <dbReference type="Proteomes" id="UP000274033"/>
    </source>
</evidence>
<dbReference type="Proteomes" id="UP000274033">
    <property type="component" value="Unassembled WGS sequence"/>
</dbReference>
<keyword evidence="1" id="KW-0812">Transmembrane</keyword>
<sequence length="70" mass="8267">MNKFVLGFLYFPEDKSGYIPAAFEFLVLIILCALVFMWVRRISKKQEAKAKILEDRILSQRQQSTQKIEK</sequence>
<keyword evidence="1" id="KW-0472">Membrane</keyword>
<gene>
    <name evidence="2" type="ORF">EBB45_13395</name>
</gene>
<comment type="caution">
    <text evidence="2">The sequence shown here is derived from an EMBL/GenBank/DDBJ whole genome shotgun (WGS) entry which is preliminary data.</text>
</comment>
<feature type="transmembrane region" description="Helical" evidence="1">
    <location>
        <begin position="18"/>
        <end position="39"/>
    </location>
</feature>
<reference evidence="2 3" key="1">
    <citation type="journal article" date="2013" name="J. Microbiol.">
        <title>Lysinibacillus chungkukjangi sp. nov., isolated from Chungkukjang, Korean fermented soybean food.</title>
        <authorList>
            <person name="Kim S.J."/>
            <person name="Jang Y.H."/>
            <person name="Hamada M."/>
            <person name="Ahn J.H."/>
            <person name="Weon H.Y."/>
            <person name="Suzuki K."/>
            <person name="Whang K.S."/>
            <person name="Kwon S.W."/>
        </authorList>
    </citation>
    <scope>NUCLEOTIDE SEQUENCE [LARGE SCALE GENOMIC DNA]</scope>
    <source>
        <strain evidence="2 3">MCCC 1A12701</strain>
    </source>
</reference>
<protein>
    <submittedName>
        <fullName evidence="2">Uncharacterized protein</fullName>
    </submittedName>
</protein>
<dbReference type="RefSeq" id="WP_124765546.1">
    <property type="nucleotide sequence ID" value="NZ_JAFBDY010000011.1"/>
</dbReference>
<dbReference type="OrthoDB" id="2390218at2"/>
<dbReference type="EMBL" id="RRCT01000012">
    <property type="protein sequence ID" value="RQW74135.1"/>
    <property type="molecule type" value="Genomic_DNA"/>
</dbReference>
<proteinExistence type="predicted"/>
<dbReference type="AlphaFoldDB" id="A0A3N9UCY9"/>